<feature type="domain" description="Cell wall hydrolase SleB" evidence="2">
    <location>
        <begin position="113"/>
        <end position="219"/>
    </location>
</feature>
<protein>
    <submittedName>
        <fullName evidence="3">Cell wall hydrolase</fullName>
    </submittedName>
</protein>
<dbReference type="InterPro" id="IPR042047">
    <property type="entry name" value="SleB_dom1"/>
</dbReference>
<evidence type="ECO:0000256" key="1">
    <source>
        <dbReference type="SAM" id="SignalP"/>
    </source>
</evidence>
<dbReference type="Pfam" id="PF07486">
    <property type="entry name" value="Hydrolase_2"/>
    <property type="match status" value="1"/>
</dbReference>
<comment type="caution">
    <text evidence="3">The sequence shown here is derived from an EMBL/GenBank/DDBJ whole genome shotgun (WGS) entry which is preliminary data.</text>
</comment>
<name>A0AAE5BWN2_9RHOB</name>
<feature type="signal peptide" evidence="1">
    <location>
        <begin position="1"/>
        <end position="22"/>
    </location>
</feature>
<keyword evidence="4" id="KW-1185">Reference proteome</keyword>
<dbReference type="EMBL" id="JAABNR010000015">
    <property type="protein sequence ID" value="NBZ88939.1"/>
    <property type="molecule type" value="Genomic_DNA"/>
</dbReference>
<dbReference type="RefSeq" id="WP_168775755.1">
    <property type="nucleotide sequence ID" value="NZ_JAABNR010000015.1"/>
</dbReference>
<organism evidence="3 4">
    <name type="scientific">Stagnihabitans tardus</name>
    <dbReference type="NCBI Taxonomy" id="2699202"/>
    <lineage>
        <taxon>Bacteria</taxon>
        <taxon>Pseudomonadati</taxon>
        <taxon>Pseudomonadota</taxon>
        <taxon>Alphaproteobacteria</taxon>
        <taxon>Rhodobacterales</taxon>
        <taxon>Paracoccaceae</taxon>
        <taxon>Stagnihabitans</taxon>
    </lineage>
</organism>
<sequence length="222" mass="23334">MRLHLSETMAAAAIMLSGAAHADVTVSQSNDPSRAMGAEFATLFGAEHETVNALPEAQLTALAKGPEAAAKPKAKTEAPVIDYSDAWLASLPAPQGGEDYDCLREAIYFESRGEGLTGQFAVAEVILNRVDSAGFPKTVCGVVNSRGSGECAFSYVCDGMADVMRDPLAIDRASRIARAMLDGAPRNLTGGATFFHATYVSPNFGDVTRTAAIGGHLFYRAN</sequence>
<dbReference type="Proteomes" id="UP001193501">
    <property type="component" value="Unassembled WGS sequence"/>
</dbReference>
<accession>A0AAE5BWN2</accession>
<keyword evidence="1" id="KW-0732">Signal</keyword>
<keyword evidence="3" id="KW-0378">Hydrolase</keyword>
<dbReference type="AlphaFoldDB" id="A0AAE5BWN2"/>
<reference evidence="3" key="1">
    <citation type="submission" date="2020-01" db="EMBL/GenBank/DDBJ databases">
        <authorList>
            <person name="Chen W.-M."/>
        </authorList>
    </citation>
    <scope>NUCLEOTIDE SEQUENCE</scope>
    <source>
        <strain evidence="3">CYK-10</strain>
    </source>
</reference>
<feature type="chain" id="PRO_5042128606" evidence="1">
    <location>
        <begin position="23"/>
        <end position="222"/>
    </location>
</feature>
<gene>
    <name evidence="3" type="ORF">GV832_15200</name>
</gene>
<proteinExistence type="predicted"/>
<evidence type="ECO:0000313" key="3">
    <source>
        <dbReference type="EMBL" id="NBZ88939.1"/>
    </source>
</evidence>
<dbReference type="GO" id="GO:0016787">
    <property type="term" value="F:hydrolase activity"/>
    <property type="evidence" value="ECO:0007669"/>
    <property type="project" value="UniProtKB-KW"/>
</dbReference>
<dbReference type="Gene3D" id="1.10.10.2520">
    <property type="entry name" value="Cell wall hydrolase SleB, domain 1"/>
    <property type="match status" value="1"/>
</dbReference>
<dbReference type="InterPro" id="IPR011105">
    <property type="entry name" value="Cell_wall_hydrolase_SleB"/>
</dbReference>
<evidence type="ECO:0000259" key="2">
    <source>
        <dbReference type="Pfam" id="PF07486"/>
    </source>
</evidence>
<evidence type="ECO:0000313" key="4">
    <source>
        <dbReference type="Proteomes" id="UP001193501"/>
    </source>
</evidence>